<gene>
    <name evidence="1" type="ORF">Tci_028591</name>
</gene>
<evidence type="ECO:0000313" key="1">
    <source>
        <dbReference type="EMBL" id="GEU56613.1"/>
    </source>
</evidence>
<accession>A0A6L2L3Y9</accession>
<dbReference type="AlphaFoldDB" id="A0A6L2L3Y9"/>
<reference evidence="1" key="1">
    <citation type="journal article" date="2019" name="Sci. Rep.">
        <title>Draft genome of Tanacetum cinerariifolium, the natural source of mosquito coil.</title>
        <authorList>
            <person name="Yamashiro T."/>
            <person name="Shiraishi A."/>
            <person name="Satake H."/>
            <person name="Nakayama K."/>
        </authorList>
    </citation>
    <scope>NUCLEOTIDE SEQUENCE</scope>
</reference>
<organism evidence="1">
    <name type="scientific">Tanacetum cinerariifolium</name>
    <name type="common">Dalmatian daisy</name>
    <name type="synonym">Chrysanthemum cinerariifolium</name>
    <dbReference type="NCBI Taxonomy" id="118510"/>
    <lineage>
        <taxon>Eukaryota</taxon>
        <taxon>Viridiplantae</taxon>
        <taxon>Streptophyta</taxon>
        <taxon>Embryophyta</taxon>
        <taxon>Tracheophyta</taxon>
        <taxon>Spermatophyta</taxon>
        <taxon>Magnoliopsida</taxon>
        <taxon>eudicotyledons</taxon>
        <taxon>Gunneridae</taxon>
        <taxon>Pentapetalae</taxon>
        <taxon>asterids</taxon>
        <taxon>campanulids</taxon>
        <taxon>Asterales</taxon>
        <taxon>Asteraceae</taxon>
        <taxon>Asteroideae</taxon>
        <taxon>Anthemideae</taxon>
        <taxon>Anthemidinae</taxon>
        <taxon>Tanacetum</taxon>
    </lineage>
</organism>
<proteinExistence type="predicted"/>
<dbReference type="EMBL" id="BKCJ010003691">
    <property type="protein sequence ID" value="GEU56613.1"/>
    <property type="molecule type" value="Genomic_DNA"/>
</dbReference>
<name>A0A6L2L3Y9_TANCI</name>
<protein>
    <submittedName>
        <fullName evidence="1">Uncharacterized protein</fullName>
    </submittedName>
</protein>
<comment type="caution">
    <text evidence="1">The sequence shown here is derived from an EMBL/GenBank/DDBJ whole genome shotgun (WGS) entry which is preliminary data.</text>
</comment>
<sequence>MLLSICVVMVYGKKPMGYLDVCFIKISAKLFIYYGKSRRKIRVLASDCYNCRVKNQMYLTQPDWRQRILDEVDPPSLKHPKRSATSPVLPFLADVPLWDLANTYGKHCLENPTPYDPWFLQKFKPWTVVPDVDTSASSIAFQIKDTCNGQRRWLSASMSRLSNLCKKIRDDRCLPMPVFWRDMRGVRGMGWFDKRVLVTIWSHQWRALGTASMIDEGWLLSEYILGVVVFGPDKLCSRCDAVEVEAGEDIGVAKDVIEQVLFGSNKEDASASAIKFLEAKDELEVGLNDEVGFGYLRDNLTGSSGQLMAISTCVIELREKGCRWEDTYGGGTKTSKDQDVVDEYYHELVQVWLAHSIHKVPIVSVPFKNTRAIMKNHVYPSWVSPPRTPGHKGVCTPHGCLHRVPSPGHPQH</sequence>